<keyword evidence="2" id="KW-1185">Reference proteome</keyword>
<evidence type="ECO:0000313" key="2">
    <source>
        <dbReference type="Proteomes" id="UP000199399"/>
    </source>
</evidence>
<organism evidence="1 2">
    <name type="scientific">Sulfitobacter delicatus</name>
    <dbReference type="NCBI Taxonomy" id="218672"/>
    <lineage>
        <taxon>Bacteria</taxon>
        <taxon>Pseudomonadati</taxon>
        <taxon>Pseudomonadota</taxon>
        <taxon>Alphaproteobacteria</taxon>
        <taxon>Rhodobacterales</taxon>
        <taxon>Roseobacteraceae</taxon>
        <taxon>Sulfitobacter</taxon>
    </lineage>
</organism>
<dbReference type="EMBL" id="FNBP01000004">
    <property type="protein sequence ID" value="SDF98774.1"/>
    <property type="molecule type" value="Genomic_DNA"/>
</dbReference>
<sequence>MPLQNRVQPTGEIIAHPARGGFMGNRGILHDENGLHPRRRWVHQNWVCCRLEFKGRRRKLMAPRCYTELFFLDEAVAFAAGHRPCAECRRADYEAFRNCCEIGGPAAALDKVLHVERAVARRFLQKRHAGFAAADLPEGSFILDESGQCGVIAGDTFHPYRPDGYAAPKPRPLGEVTLLTPPSIINAFRAGYRPQILVGAGG</sequence>
<name>A0A1G7QJV6_9RHOB</name>
<dbReference type="Proteomes" id="UP000199399">
    <property type="component" value="Unassembled WGS sequence"/>
</dbReference>
<gene>
    <name evidence="1" type="ORF">SAMN04489759_10489</name>
</gene>
<evidence type="ECO:0000313" key="1">
    <source>
        <dbReference type="EMBL" id="SDF98774.1"/>
    </source>
</evidence>
<evidence type="ECO:0008006" key="3">
    <source>
        <dbReference type="Google" id="ProtNLM"/>
    </source>
</evidence>
<accession>A0A1G7QJV6</accession>
<reference evidence="2" key="1">
    <citation type="submission" date="2016-10" db="EMBL/GenBank/DDBJ databases">
        <authorList>
            <person name="Varghese N."/>
            <person name="Submissions S."/>
        </authorList>
    </citation>
    <scope>NUCLEOTIDE SEQUENCE [LARGE SCALE GENOMIC DNA]</scope>
    <source>
        <strain evidence="2">DSM 16477</strain>
    </source>
</reference>
<proteinExistence type="predicted"/>
<dbReference type="AlphaFoldDB" id="A0A1G7QJV6"/>
<dbReference type="STRING" id="218672.SAMN04489759_10489"/>
<dbReference type="OrthoDB" id="894286at2"/>
<protein>
    <recommendedName>
        <fullName evidence="3">Metal binding domain of Ada</fullName>
    </recommendedName>
</protein>
<dbReference type="RefSeq" id="WP_093741400.1">
    <property type="nucleotide sequence ID" value="NZ_FNBP01000004.1"/>
</dbReference>